<feature type="signal peptide" evidence="15">
    <location>
        <begin position="1"/>
        <end position="24"/>
    </location>
</feature>
<dbReference type="PANTHER" id="PTHR11705:SF143">
    <property type="entry name" value="SLL0236 PROTEIN"/>
    <property type="match status" value="1"/>
</dbReference>
<evidence type="ECO:0000256" key="15">
    <source>
        <dbReference type="SAM" id="SignalP"/>
    </source>
</evidence>
<dbReference type="InterPro" id="IPR033810">
    <property type="entry name" value="Carboxypeptidase_T"/>
</dbReference>
<organism evidence="18 19">
    <name type="scientific">Solirubrobacter ginsenosidimutans</name>
    <dbReference type="NCBI Taxonomy" id="490573"/>
    <lineage>
        <taxon>Bacteria</taxon>
        <taxon>Bacillati</taxon>
        <taxon>Actinomycetota</taxon>
        <taxon>Thermoleophilia</taxon>
        <taxon>Solirubrobacterales</taxon>
        <taxon>Solirubrobacteraceae</taxon>
        <taxon>Solirubrobacter</taxon>
    </lineage>
</organism>
<evidence type="ECO:0000256" key="13">
    <source>
        <dbReference type="ARBA" id="ARBA00074273"/>
    </source>
</evidence>
<name>A0A9X3N340_9ACTN</name>
<dbReference type="PROSITE" id="PS50060">
    <property type="entry name" value="MAM_2"/>
    <property type="match status" value="1"/>
</dbReference>
<dbReference type="PROSITE" id="PS52035">
    <property type="entry name" value="PEPTIDASE_M14"/>
    <property type="match status" value="1"/>
</dbReference>
<evidence type="ECO:0000313" key="19">
    <source>
        <dbReference type="Proteomes" id="UP001149140"/>
    </source>
</evidence>
<sequence length="587" mass="62254">MRLSRRVAVAATLVSLIAAAPAAAAGSSYRVENVRTQGQRSAVARTGAAIVQVDRTSVTVTASRSDLRALRRAGFKVTAGARASDFPSADAGYHNYAEMTAEISSIAAAHPDLVSVQPIGNSYQGRALTAIKISDNVGTDENEPEVLFTAGQHAREHLTIEMALYLTHLLAEDPDSRVRTLVNTREIWIVPNMNPDGSEYDVASGSYRSWRKNRQPNAGSTAVGTDLNRNWGFNWGCCGGSSGTFSSETYRGAAPFSAPETVRVRDFVNSRVVGGVQQIKTNIDFHTYSELVLWPYGYTTADTAPGLTVDDQATFATLGRSMAASNGYTPEQASDLYITDGSIDDWLWAQHHIFSYTFEMYPRTSSPGFYPPDESIVAQTTRNRDAVLQLLDASDCPYEVIGKQAQHCGGPAPVTLFDDTFESATGWTFTHAATTGRFEIGDPAATTSSGAKQLGTTTSGTRDLVTGASAGADAGANDVDGGTTTALSPPITLTGGSNYTLGFNWYLAHGSNATSADYLRVSVVGATTSTVFQQLGSAVNRNGAWAAATASLNGWAGQTIRIRVEAADAATASLVEAAVDDLKVTRN</sequence>
<dbReference type="InterPro" id="IPR000834">
    <property type="entry name" value="Peptidase_M14"/>
</dbReference>
<dbReference type="InterPro" id="IPR057246">
    <property type="entry name" value="CARBOXYPEPT_ZN_1"/>
</dbReference>
<dbReference type="Pfam" id="PF00246">
    <property type="entry name" value="Peptidase_M14"/>
    <property type="match status" value="1"/>
</dbReference>
<dbReference type="GO" id="GO:0008270">
    <property type="term" value="F:zinc ion binding"/>
    <property type="evidence" value="ECO:0007669"/>
    <property type="project" value="InterPro"/>
</dbReference>
<accession>A0A9X3N340</accession>
<dbReference type="Gene3D" id="2.60.120.200">
    <property type="match status" value="1"/>
</dbReference>
<dbReference type="SUPFAM" id="SSF53187">
    <property type="entry name" value="Zn-dependent exopeptidases"/>
    <property type="match status" value="1"/>
</dbReference>
<comment type="similarity">
    <text evidence="2 14">Belongs to the peptidase M14 family.</text>
</comment>
<evidence type="ECO:0000256" key="6">
    <source>
        <dbReference type="ARBA" id="ARBA00022729"/>
    </source>
</evidence>
<proteinExistence type="inferred from homology"/>
<dbReference type="SMART" id="SM00631">
    <property type="entry name" value="Zn_pept"/>
    <property type="match status" value="1"/>
</dbReference>
<evidence type="ECO:0000256" key="5">
    <source>
        <dbReference type="ARBA" id="ARBA00022723"/>
    </source>
</evidence>
<dbReference type="PRINTS" id="PR00765">
    <property type="entry name" value="CRBOXYPTASEA"/>
</dbReference>
<dbReference type="PROSITE" id="PS00133">
    <property type="entry name" value="CARBOXYPEPT_ZN_2"/>
    <property type="match status" value="1"/>
</dbReference>
<comment type="caution">
    <text evidence="18">The sequence shown here is derived from an EMBL/GenBank/DDBJ whole genome shotgun (WGS) entry which is preliminary data.</text>
</comment>
<keyword evidence="9" id="KW-0482">Metalloprotease</keyword>
<dbReference type="PROSITE" id="PS00132">
    <property type="entry name" value="CARBOXYPEPT_ZN_1"/>
    <property type="match status" value="1"/>
</dbReference>
<evidence type="ECO:0000256" key="11">
    <source>
        <dbReference type="ARBA" id="ARBA00055464"/>
    </source>
</evidence>
<keyword evidence="5" id="KW-0479">Metal-binding</keyword>
<evidence type="ECO:0000259" key="17">
    <source>
        <dbReference type="PROSITE" id="PS52035"/>
    </source>
</evidence>
<comment type="function">
    <text evidence="11">Carboxypeptidase that possesses the specificities of both mammalian Cpase A and B. Thus shows broad substrate specificity, being able to cleave Cbz-Gly-Leu, Cbz-Gly-Val, Cbz-Gly-Phe, Cbz-Gly-Lys and Bz-Gly-Arg in vitro.</text>
</comment>
<keyword evidence="4" id="KW-0645">Protease</keyword>
<comment type="catalytic activity">
    <reaction evidence="10">
        <text>Releases a C-terminal residue, which may be hydrophobic or positively charged.</text>
        <dbReference type="EC" id="3.4.17.18"/>
    </reaction>
</comment>
<evidence type="ECO:0000256" key="14">
    <source>
        <dbReference type="PROSITE-ProRule" id="PRU01379"/>
    </source>
</evidence>
<evidence type="ECO:0000256" key="3">
    <source>
        <dbReference type="ARBA" id="ARBA00022645"/>
    </source>
</evidence>
<dbReference type="PANTHER" id="PTHR11705">
    <property type="entry name" value="PROTEASE FAMILY M14 CARBOXYPEPTIDASE A,B"/>
    <property type="match status" value="1"/>
</dbReference>
<dbReference type="GO" id="GO:0005615">
    <property type="term" value="C:extracellular space"/>
    <property type="evidence" value="ECO:0007669"/>
    <property type="project" value="TreeGrafter"/>
</dbReference>
<feature type="active site" description="Proton donor/acceptor" evidence="14">
    <location>
        <position position="359"/>
    </location>
</feature>
<evidence type="ECO:0000256" key="8">
    <source>
        <dbReference type="ARBA" id="ARBA00022833"/>
    </source>
</evidence>
<dbReference type="FunFam" id="3.40.630.10:FF:000084">
    <property type="entry name" value="Carboxypeptidase B2"/>
    <property type="match status" value="1"/>
</dbReference>
<keyword evidence="8" id="KW-0862">Zinc</keyword>
<dbReference type="Proteomes" id="UP001149140">
    <property type="component" value="Unassembled WGS sequence"/>
</dbReference>
<dbReference type="GO" id="GO:0006508">
    <property type="term" value="P:proteolysis"/>
    <property type="evidence" value="ECO:0007669"/>
    <property type="project" value="UniProtKB-KW"/>
</dbReference>
<gene>
    <name evidence="18" type="ORF">OM076_27045</name>
</gene>
<dbReference type="InterPro" id="IPR013320">
    <property type="entry name" value="ConA-like_dom_sf"/>
</dbReference>
<evidence type="ECO:0000256" key="4">
    <source>
        <dbReference type="ARBA" id="ARBA00022670"/>
    </source>
</evidence>
<evidence type="ECO:0000256" key="10">
    <source>
        <dbReference type="ARBA" id="ARBA00050859"/>
    </source>
</evidence>
<evidence type="ECO:0000256" key="9">
    <source>
        <dbReference type="ARBA" id="ARBA00023049"/>
    </source>
</evidence>
<dbReference type="GO" id="GO:0004181">
    <property type="term" value="F:metallocarboxypeptidase activity"/>
    <property type="evidence" value="ECO:0007669"/>
    <property type="project" value="InterPro"/>
</dbReference>
<feature type="domain" description="MAM" evidence="16">
    <location>
        <begin position="394"/>
        <end position="587"/>
    </location>
</feature>
<evidence type="ECO:0000259" key="16">
    <source>
        <dbReference type="PROSITE" id="PS50060"/>
    </source>
</evidence>
<feature type="chain" id="PRO_5040834905" description="Zinc carboxypeptidase" evidence="15">
    <location>
        <begin position="25"/>
        <end position="587"/>
    </location>
</feature>
<dbReference type="InterPro" id="IPR057247">
    <property type="entry name" value="CARBOXYPEPT_ZN_2"/>
</dbReference>
<dbReference type="EC" id="3.4.17.18" evidence="12"/>
<dbReference type="AlphaFoldDB" id="A0A9X3N340"/>
<feature type="domain" description="Peptidase M14" evidence="17">
    <location>
        <begin position="92"/>
        <end position="394"/>
    </location>
</feature>
<reference evidence="18" key="1">
    <citation type="submission" date="2022-10" db="EMBL/GenBank/DDBJ databases">
        <title>The WGS of Solirubrobacter ginsenosidimutans DSM 21036.</title>
        <authorList>
            <person name="Jiang Z."/>
        </authorList>
    </citation>
    <scope>NUCLEOTIDE SEQUENCE</scope>
    <source>
        <strain evidence="18">DSM 21036</strain>
    </source>
</reference>
<evidence type="ECO:0000256" key="7">
    <source>
        <dbReference type="ARBA" id="ARBA00022801"/>
    </source>
</evidence>
<evidence type="ECO:0000256" key="12">
    <source>
        <dbReference type="ARBA" id="ARBA00066554"/>
    </source>
</evidence>
<dbReference type="EMBL" id="JAPDOD010000029">
    <property type="protein sequence ID" value="MDA0163958.1"/>
    <property type="molecule type" value="Genomic_DNA"/>
</dbReference>
<keyword evidence="6 15" id="KW-0732">Signal</keyword>
<dbReference type="SUPFAM" id="SSF49899">
    <property type="entry name" value="Concanavalin A-like lectins/glucanases"/>
    <property type="match status" value="1"/>
</dbReference>
<dbReference type="InterPro" id="IPR000998">
    <property type="entry name" value="MAM_dom"/>
</dbReference>
<dbReference type="CDD" id="cd03859">
    <property type="entry name" value="M14_CPT"/>
    <property type="match status" value="1"/>
</dbReference>
<keyword evidence="7" id="KW-0378">Hydrolase</keyword>
<dbReference type="Gene3D" id="3.40.630.10">
    <property type="entry name" value="Zn peptidases"/>
    <property type="match status" value="1"/>
</dbReference>
<evidence type="ECO:0000256" key="2">
    <source>
        <dbReference type="ARBA" id="ARBA00005988"/>
    </source>
</evidence>
<keyword evidence="3" id="KW-0121">Carboxypeptidase</keyword>
<dbReference type="RefSeq" id="WP_270043206.1">
    <property type="nucleotide sequence ID" value="NZ_JAPDOD010000029.1"/>
</dbReference>
<dbReference type="GO" id="GO:0016020">
    <property type="term" value="C:membrane"/>
    <property type="evidence" value="ECO:0007669"/>
    <property type="project" value="InterPro"/>
</dbReference>
<evidence type="ECO:0000313" key="18">
    <source>
        <dbReference type="EMBL" id="MDA0163958.1"/>
    </source>
</evidence>
<evidence type="ECO:0000256" key="1">
    <source>
        <dbReference type="ARBA" id="ARBA00001947"/>
    </source>
</evidence>
<protein>
    <recommendedName>
        <fullName evidence="13">Zinc carboxypeptidase</fullName>
        <ecNumber evidence="12">3.4.17.18</ecNumber>
    </recommendedName>
</protein>
<comment type="cofactor">
    <cofactor evidence="1">
        <name>Zn(2+)</name>
        <dbReference type="ChEBI" id="CHEBI:29105"/>
    </cofactor>
</comment>
<keyword evidence="19" id="KW-1185">Reference proteome</keyword>